<dbReference type="SUPFAM" id="SSF53756">
    <property type="entry name" value="UDP-Glycosyltransferase/glycogen phosphorylase"/>
    <property type="match status" value="1"/>
</dbReference>
<dbReference type="Gene3D" id="3.40.50.2000">
    <property type="entry name" value="Glycogen Phosphorylase B"/>
    <property type="match status" value="1"/>
</dbReference>
<proteinExistence type="predicted"/>
<name>A0A3B0T371_9ZZZZ</name>
<dbReference type="GO" id="GO:0016757">
    <property type="term" value="F:glycosyltransferase activity"/>
    <property type="evidence" value="ECO:0007669"/>
    <property type="project" value="InterPro"/>
</dbReference>
<reference evidence="1" key="1">
    <citation type="submission" date="2018-06" db="EMBL/GenBank/DDBJ databases">
        <authorList>
            <person name="Zhirakovskaya E."/>
        </authorList>
    </citation>
    <scope>NUCLEOTIDE SEQUENCE</scope>
</reference>
<gene>
    <name evidence="1" type="ORF">MNBD_BACTEROID03-193</name>
</gene>
<sequence length="396" mass="46217">MKSENFKTRLTNRVWRMFKDRFYDQRIADSTLVQNINFSTALKQKKAVISYLTTSYFFDWEHTNIGRTQPFEILSIAKVLADQGYCLDVIGCNDTKALTYLKSKKYDLVFGFGETFYQLTKLHPEATSILYMTEHHPEFSDREEKKRLAYFHERHNKKGRIVRSGNFYKPRHFTQSYTHVITMSEVEPFIETYKTPFNIYPTGVTNPDFVFRPKDHKSARRNFLWLGSFGAIHKGLDLLLDVFENRDDITLHIAGLSEEDKKLLNPKKRENIKDHDYIDIKSDTFLEIVNLCSYIILPSCSEGFSTAITTGMLHGLVPVVMKDTGFNRLGDHVILLDDYKISYIDKKLTELSTKAESDLTIFSKNVFTFAIESFLIRSFGKRFREIVEQILNTDKK</sequence>
<organism evidence="1">
    <name type="scientific">hydrothermal vent metagenome</name>
    <dbReference type="NCBI Taxonomy" id="652676"/>
    <lineage>
        <taxon>unclassified sequences</taxon>
        <taxon>metagenomes</taxon>
        <taxon>ecological metagenomes</taxon>
    </lineage>
</organism>
<dbReference type="AlphaFoldDB" id="A0A3B0T371"/>
<accession>A0A3B0T371</accession>
<protein>
    <submittedName>
        <fullName evidence="1">Uncharacterized protein</fullName>
    </submittedName>
</protein>
<dbReference type="Pfam" id="PF13692">
    <property type="entry name" value="Glyco_trans_1_4"/>
    <property type="match status" value="1"/>
</dbReference>
<evidence type="ECO:0000313" key="1">
    <source>
        <dbReference type="EMBL" id="VAW12785.1"/>
    </source>
</evidence>
<dbReference type="EMBL" id="UOEL01000094">
    <property type="protein sequence ID" value="VAW12785.1"/>
    <property type="molecule type" value="Genomic_DNA"/>
</dbReference>